<feature type="transmembrane region" description="Helical" evidence="1">
    <location>
        <begin position="91"/>
        <end position="112"/>
    </location>
</feature>
<dbReference type="AlphaFoldDB" id="A0A1G1ZLG7"/>
<accession>A0A1G1ZLG7</accession>
<keyword evidence="1" id="KW-0812">Transmembrane</keyword>
<evidence type="ECO:0000256" key="1">
    <source>
        <dbReference type="SAM" id="Phobius"/>
    </source>
</evidence>
<evidence type="ECO:0000313" key="2">
    <source>
        <dbReference type="EMBL" id="OGY65394.1"/>
    </source>
</evidence>
<sequence>MDNQLLKILKSLKAIEPNPEFTKRSRAVILAASQTDSPFENYLIKILRPLRVLFAPHPDFTQKSRAIILSTLKPQQYLAVLKNRLWDGVKYSAALGLAGLLLLLAIGGLSYFNIKNLSPVILTSFNTQKLMSEVDSMDFQIKLAEARYYSQSAKEVAVALNEASQNSSLILEKEINDLETRESLDQEIDKLLNEIIL</sequence>
<reference evidence="2 3" key="1">
    <citation type="journal article" date="2016" name="Nat. Commun.">
        <title>Thousands of microbial genomes shed light on interconnected biogeochemical processes in an aquifer system.</title>
        <authorList>
            <person name="Anantharaman K."/>
            <person name="Brown C.T."/>
            <person name="Hug L.A."/>
            <person name="Sharon I."/>
            <person name="Castelle C.J."/>
            <person name="Probst A.J."/>
            <person name="Thomas B.C."/>
            <person name="Singh A."/>
            <person name="Wilkins M.J."/>
            <person name="Karaoz U."/>
            <person name="Brodie E.L."/>
            <person name="Williams K.H."/>
            <person name="Hubbard S.S."/>
            <person name="Banfield J.F."/>
        </authorList>
    </citation>
    <scope>NUCLEOTIDE SEQUENCE [LARGE SCALE GENOMIC DNA]</scope>
</reference>
<keyword evidence="1" id="KW-1133">Transmembrane helix</keyword>
<dbReference type="STRING" id="1798407.A3A16_03030"/>
<organism evidence="2 3">
    <name type="scientific">Candidatus Harrisonbacteria bacterium RIFCSPLOWO2_01_FULL_44_18</name>
    <dbReference type="NCBI Taxonomy" id="1798407"/>
    <lineage>
        <taxon>Bacteria</taxon>
        <taxon>Candidatus Harrisoniibacteriota</taxon>
    </lineage>
</organism>
<keyword evidence="1" id="KW-0472">Membrane</keyword>
<comment type="caution">
    <text evidence="2">The sequence shown here is derived from an EMBL/GenBank/DDBJ whole genome shotgun (WGS) entry which is preliminary data.</text>
</comment>
<dbReference type="Proteomes" id="UP000177942">
    <property type="component" value="Unassembled WGS sequence"/>
</dbReference>
<proteinExistence type="predicted"/>
<dbReference type="EMBL" id="MHJJ01000011">
    <property type="protein sequence ID" value="OGY65394.1"/>
    <property type="molecule type" value="Genomic_DNA"/>
</dbReference>
<name>A0A1G1ZLG7_9BACT</name>
<gene>
    <name evidence="2" type="ORF">A3A16_03030</name>
</gene>
<evidence type="ECO:0008006" key="4">
    <source>
        <dbReference type="Google" id="ProtNLM"/>
    </source>
</evidence>
<protein>
    <recommendedName>
        <fullName evidence="4">DUF5667 domain-containing protein</fullName>
    </recommendedName>
</protein>
<evidence type="ECO:0000313" key="3">
    <source>
        <dbReference type="Proteomes" id="UP000177942"/>
    </source>
</evidence>